<proteinExistence type="predicted"/>
<protein>
    <submittedName>
        <fullName evidence="1">Uncharacterized protein</fullName>
    </submittedName>
</protein>
<comment type="caution">
    <text evidence="1">The sequence shown here is derived from an EMBL/GenBank/DDBJ whole genome shotgun (WGS) entry which is preliminary data.</text>
</comment>
<keyword evidence="2" id="KW-1185">Reference proteome</keyword>
<name>A0ABS0M9H0_SERRU</name>
<dbReference type="RefSeq" id="WP_126532325.1">
    <property type="nucleotide sequence ID" value="NZ_JADULK010000002.1"/>
</dbReference>
<evidence type="ECO:0000313" key="1">
    <source>
        <dbReference type="EMBL" id="MBH1929018.1"/>
    </source>
</evidence>
<dbReference type="Proteomes" id="UP000624159">
    <property type="component" value="Unassembled WGS sequence"/>
</dbReference>
<sequence>MKFIKYSVIQGLCAAKRYETVAGNYVKLQDGWDIIHSGHLEDGNARLCVRYALEFIDLAENKCYIAKENCWASTLSDGDVIMKHPFLHQNPDGAMTVLDLYYERDDLAPICGYIERPNG</sequence>
<accession>A0ABS0M9H0</accession>
<gene>
    <name evidence="1" type="ORF">I5U13_04975</name>
</gene>
<dbReference type="EMBL" id="JADULK010000002">
    <property type="protein sequence ID" value="MBH1929018.1"/>
    <property type="molecule type" value="Genomic_DNA"/>
</dbReference>
<evidence type="ECO:0000313" key="2">
    <source>
        <dbReference type="Proteomes" id="UP000624159"/>
    </source>
</evidence>
<reference evidence="1 2" key="1">
    <citation type="submission" date="2020-11" db="EMBL/GenBank/DDBJ databases">
        <title>Enhanced detection system for hospital associated transmission using whole genome sequencing surveillance.</title>
        <authorList>
            <person name="Harrison L.H."/>
            <person name="Van Tyne D."/>
            <person name="Marsh J.W."/>
            <person name="Griffith M.P."/>
            <person name="Snyder D.J."/>
            <person name="Cooper V.S."/>
            <person name="Mustapha M."/>
        </authorList>
    </citation>
    <scope>NUCLEOTIDE SEQUENCE [LARGE SCALE GENOMIC DNA]</scope>
    <source>
        <strain evidence="1 2">SER00230</strain>
    </source>
</reference>
<organism evidence="1 2">
    <name type="scientific">Serratia rubidaea</name>
    <name type="common">Serratia marinorubra</name>
    <dbReference type="NCBI Taxonomy" id="61652"/>
    <lineage>
        <taxon>Bacteria</taxon>
        <taxon>Pseudomonadati</taxon>
        <taxon>Pseudomonadota</taxon>
        <taxon>Gammaproteobacteria</taxon>
        <taxon>Enterobacterales</taxon>
        <taxon>Yersiniaceae</taxon>
        <taxon>Serratia</taxon>
    </lineage>
</organism>